<reference evidence="4" key="1">
    <citation type="submission" date="2025-08" db="UniProtKB">
        <authorList>
            <consortium name="RefSeq"/>
        </authorList>
    </citation>
    <scope>IDENTIFICATION</scope>
</reference>
<dbReference type="GeneID" id="136084840"/>
<dbReference type="RefSeq" id="XP_065662030.1">
    <property type="nucleotide sequence ID" value="XM_065805958.1"/>
</dbReference>
<evidence type="ECO:0000259" key="2">
    <source>
        <dbReference type="PROSITE" id="PS50927"/>
    </source>
</evidence>
<dbReference type="Proteomes" id="UP001652625">
    <property type="component" value="Chromosome 09"/>
</dbReference>
<evidence type="ECO:0000313" key="3">
    <source>
        <dbReference type="Proteomes" id="UP001652625"/>
    </source>
</evidence>
<feature type="domain" description="Bulb-type lectin" evidence="2">
    <location>
        <begin position="90"/>
        <end position="206"/>
    </location>
</feature>
<proteinExistence type="predicted"/>
<sequence length="209" mass="23357">MKYSFGFLFVCLFSFSKGLFISEWSPYSNCSVSTRTRTCKPTHSCKNIPLVETIPCDTHCTGFQDTLKNENSTAAKRVQKVEFDAIINIGTTLNDGITLYPGEYLSSGNCYYAVMQGDGNFVLYVTQHWVPRNAIWASGSTNKGTAPRRVVMQNDGNLVIYDVYNRPTWASGTNEKGSKPHRLIMQTDGNLVIYDGMNKPTWSTGTNRS</sequence>
<dbReference type="InterPro" id="IPR036426">
    <property type="entry name" value="Bulb-type_lectin_dom_sf"/>
</dbReference>
<evidence type="ECO:0000313" key="4">
    <source>
        <dbReference type="RefSeq" id="XP_065662030.1"/>
    </source>
</evidence>
<evidence type="ECO:0000256" key="1">
    <source>
        <dbReference type="SAM" id="SignalP"/>
    </source>
</evidence>
<dbReference type="SMART" id="SM00108">
    <property type="entry name" value="B_lectin"/>
    <property type="match status" value="1"/>
</dbReference>
<gene>
    <name evidence="4" type="primary">LOC136084840</name>
</gene>
<protein>
    <submittedName>
        <fullName evidence="4">Uncharacterized protein LOC136084840</fullName>
    </submittedName>
</protein>
<keyword evidence="3" id="KW-1185">Reference proteome</keyword>
<name>A0ABM4CJU8_HYDVU</name>
<feature type="signal peptide" evidence="1">
    <location>
        <begin position="1"/>
        <end position="18"/>
    </location>
</feature>
<dbReference type="Gene3D" id="2.90.10.10">
    <property type="entry name" value="Bulb-type lectin domain"/>
    <property type="match status" value="3"/>
</dbReference>
<feature type="chain" id="PRO_5047319477" evidence="1">
    <location>
        <begin position="19"/>
        <end position="209"/>
    </location>
</feature>
<accession>A0ABM4CJU8</accession>
<organism evidence="3 4">
    <name type="scientific">Hydra vulgaris</name>
    <name type="common">Hydra</name>
    <name type="synonym">Hydra attenuata</name>
    <dbReference type="NCBI Taxonomy" id="6087"/>
    <lineage>
        <taxon>Eukaryota</taxon>
        <taxon>Metazoa</taxon>
        <taxon>Cnidaria</taxon>
        <taxon>Hydrozoa</taxon>
        <taxon>Hydroidolina</taxon>
        <taxon>Anthoathecata</taxon>
        <taxon>Aplanulata</taxon>
        <taxon>Hydridae</taxon>
        <taxon>Hydra</taxon>
    </lineage>
</organism>
<dbReference type="SUPFAM" id="SSF51110">
    <property type="entry name" value="alpha-D-mannose-specific plant lectins"/>
    <property type="match status" value="1"/>
</dbReference>
<keyword evidence="1" id="KW-0732">Signal</keyword>
<dbReference type="PROSITE" id="PS50927">
    <property type="entry name" value="BULB_LECTIN"/>
    <property type="match status" value="1"/>
</dbReference>
<dbReference type="InterPro" id="IPR001480">
    <property type="entry name" value="Bulb-type_lectin_dom"/>
</dbReference>
<dbReference type="CDD" id="cd00028">
    <property type="entry name" value="B_lectin"/>
    <property type="match status" value="1"/>
</dbReference>